<dbReference type="InterPro" id="IPR002557">
    <property type="entry name" value="Chitin-bd_dom"/>
</dbReference>
<reference evidence="8" key="1">
    <citation type="submission" date="2021-09" db="EMBL/GenBank/DDBJ databases">
        <authorList>
            <consortium name="Pathogen Informatics"/>
        </authorList>
    </citation>
    <scope>NUCLEOTIDE SEQUENCE</scope>
</reference>
<feature type="signal peptide" evidence="6">
    <location>
        <begin position="1"/>
        <end position="17"/>
    </location>
</feature>
<dbReference type="PANTHER" id="PTHR23301">
    <property type="entry name" value="CHITIN BINDING PERITROPHIN-A"/>
    <property type="match status" value="1"/>
</dbReference>
<keyword evidence="3" id="KW-0677">Repeat</keyword>
<gene>
    <name evidence="8" type="ORF">CJOHNSTONI_LOCUS8739</name>
</gene>
<keyword evidence="4" id="KW-1015">Disulfide bond</keyword>
<dbReference type="Pfam" id="PF01607">
    <property type="entry name" value="CBM_14"/>
    <property type="match status" value="3"/>
</dbReference>
<dbReference type="PANTHER" id="PTHR23301:SF106">
    <property type="entry name" value="CHITIN-BINDING TYPE-2 DOMAIN-CONTAINING PROTEIN-RELATED"/>
    <property type="match status" value="1"/>
</dbReference>
<dbReference type="GO" id="GO:0008061">
    <property type="term" value="F:chitin binding"/>
    <property type="evidence" value="ECO:0007669"/>
    <property type="project" value="UniProtKB-KW"/>
</dbReference>
<evidence type="ECO:0000256" key="6">
    <source>
        <dbReference type="SAM" id="SignalP"/>
    </source>
</evidence>
<dbReference type="SMART" id="SM00494">
    <property type="entry name" value="ChtBD2"/>
    <property type="match status" value="3"/>
</dbReference>
<name>A0A8J2MAX2_9BILA</name>
<feature type="chain" id="PRO_5035199879" description="Chitin-binding type-2 domain-containing protein" evidence="6">
    <location>
        <begin position="18"/>
        <end position="259"/>
    </location>
</feature>
<keyword evidence="5" id="KW-0325">Glycoprotein</keyword>
<dbReference type="EMBL" id="CAKAEH010001747">
    <property type="protein sequence ID" value="CAG9539106.1"/>
    <property type="molecule type" value="Genomic_DNA"/>
</dbReference>
<evidence type="ECO:0000256" key="2">
    <source>
        <dbReference type="ARBA" id="ARBA00022729"/>
    </source>
</evidence>
<dbReference type="InterPro" id="IPR036508">
    <property type="entry name" value="Chitin-bd_dom_sf"/>
</dbReference>
<dbReference type="Proteomes" id="UP000746747">
    <property type="component" value="Unassembled WGS sequence"/>
</dbReference>
<dbReference type="SUPFAM" id="SSF57625">
    <property type="entry name" value="Invertebrate chitin-binding proteins"/>
    <property type="match status" value="3"/>
</dbReference>
<proteinExistence type="predicted"/>
<accession>A0A8J2MAX2</accession>
<feature type="domain" description="Chitin-binding type-2" evidence="7">
    <location>
        <begin position="129"/>
        <end position="186"/>
    </location>
</feature>
<dbReference type="AlphaFoldDB" id="A0A8J2MAX2"/>
<comment type="caution">
    <text evidence="8">The sequence shown here is derived from an EMBL/GenBank/DDBJ whole genome shotgun (WGS) entry which is preliminary data.</text>
</comment>
<protein>
    <recommendedName>
        <fullName evidence="7">Chitin-binding type-2 domain-containing protein</fullName>
    </recommendedName>
</protein>
<dbReference type="Gene3D" id="2.170.140.10">
    <property type="entry name" value="Chitin binding domain"/>
    <property type="match status" value="3"/>
</dbReference>
<evidence type="ECO:0000256" key="5">
    <source>
        <dbReference type="ARBA" id="ARBA00023180"/>
    </source>
</evidence>
<sequence length="259" mass="29409">MSITILFIFFEIVNVQSEREYQAIVNARQNPYHSQNSQSFQQSRDDGALSVISGYQQSIDRYDPTTTTACNPGDIAPTGDDCAAFYECINGHYKLRFCPSNTFFNPTLKRCHANYVCPKRTYESPTSPLPPCKYGELRADATSCRNYYSCADNDRHFERRVCPDGKIFNRTLNRCVSHAAGNKCQQSIQHDFESRNIAMGLACTESSDSSGYNADPTDCRRYYQCAQGRWIRMQCPSNLVWNPAATVCDWPKNTLLSCH</sequence>
<evidence type="ECO:0000259" key="7">
    <source>
        <dbReference type="PROSITE" id="PS50940"/>
    </source>
</evidence>
<evidence type="ECO:0000313" key="9">
    <source>
        <dbReference type="Proteomes" id="UP000746747"/>
    </source>
</evidence>
<keyword evidence="9" id="KW-1185">Reference proteome</keyword>
<feature type="domain" description="Chitin-binding type-2" evidence="7">
    <location>
        <begin position="200"/>
        <end position="259"/>
    </location>
</feature>
<evidence type="ECO:0000256" key="3">
    <source>
        <dbReference type="ARBA" id="ARBA00022737"/>
    </source>
</evidence>
<evidence type="ECO:0000313" key="8">
    <source>
        <dbReference type="EMBL" id="CAG9539106.1"/>
    </source>
</evidence>
<keyword evidence="1" id="KW-0147">Chitin-binding</keyword>
<evidence type="ECO:0000256" key="1">
    <source>
        <dbReference type="ARBA" id="ARBA00022669"/>
    </source>
</evidence>
<feature type="domain" description="Chitin-binding type-2" evidence="7">
    <location>
        <begin position="67"/>
        <end position="119"/>
    </location>
</feature>
<dbReference type="GO" id="GO:0005576">
    <property type="term" value="C:extracellular region"/>
    <property type="evidence" value="ECO:0007669"/>
    <property type="project" value="InterPro"/>
</dbReference>
<organism evidence="8 9">
    <name type="scientific">Cercopithifilaria johnstoni</name>
    <dbReference type="NCBI Taxonomy" id="2874296"/>
    <lineage>
        <taxon>Eukaryota</taxon>
        <taxon>Metazoa</taxon>
        <taxon>Ecdysozoa</taxon>
        <taxon>Nematoda</taxon>
        <taxon>Chromadorea</taxon>
        <taxon>Rhabditida</taxon>
        <taxon>Spirurina</taxon>
        <taxon>Spiruromorpha</taxon>
        <taxon>Filarioidea</taxon>
        <taxon>Onchocercidae</taxon>
        <taxon>Cercopithifilaria</taxon>
    </lineage>
</organism>
<keyword evidence="2 6" id="KW-0732">Signal</keyword>
<dbReference type="OrthoDB" id="5846329at2759"/>
<dbReference type="PROSITE" id="PS50940">
    <property type="entry name" value="CHIT_BIND_II"/>
    <property type="match status" value="3"/>
</dbReference>
<dbReference type="InterPro" id="IPR051940">
    <property type="entry name" value="Chitin_bind-dev_reg"/>
</dbReference>
<evidence type="ECO:0000256" key="4">
    <source>
        <dbReference type="ARBA" id="ARBA00023157"/>
    </source>
</evidence>